<dbReference type="Proteomes" id="UP001157418">
    <property type="component" value="Unassembled WGS sequence"/>
</dbReference>
<keyword evidence="2" id="KW-1185">Reference proteome</keyword>
<reference evidence="1 2" key="1">
    <citation type="submission" date="2022-01" db="EMBL/GenBank/DDBJ databases">
        <authorList>
            <person name="Xiong W."/>
            <person name="Schranz E."/>
        </authorList>
    </citation>
    <scope>NUCLEOTIDE SEQUENCE [LARGE SCALE GENOMIC DNA]</scope>
</reference>
<sequence length="208" mass="24506">MESLIPDCRIHQDVIDFWSAFLNDLEKFKGNTTPLRFFMSCSLMKTDSINARLVDRIRSHVETFSRVKSLRVNLKTMLKQYLTITDHPRVNSFKIMKMERFEMEWQTKNNDVYCGLFLTRHMKVYRGGGVEKTDADILHECTSQKMQLVDMMKKYVGKILLSDLNLCKPSFVTTLEDYVKLMGYKRKKIYIEGHFHELEVRVQSTGVL</sequence>
<organism evidence="1 2">
    <name type="scientific">Lactuca virosa</name>
    <dbReference type="NCBI Taxonomy" id="75947"/>
    <lineage>
        <taxon>Eukaryota</taxon>
        <taxon>Viridiplantae</taxon>
        <taxon>Streptophyta</taxon>
        <taxon>Embryophyta</taxon>
        <taxon>Tracheophyta</taxon>
        <taxon>Spermatophyta</taxon>
        <taxon>Magnoliopsida</taxon>
        <taxon>eudicotyledons</taxon>
        <taxon>Gunneridae</taxon>
        <taxon>Pentapetalae</taxon>
        <taxon>asterids</taxon>
        <taxon>campanulids</taxon>
        <taxon>Asterales</taxon>
        <taxon>Asteraceae</taxon>
        <taxon>Cichorioideae</taxon>
        <taxon>Cichorieae</taxon>
        <taxon>Lactucinae</taxon>
        <taxon>Lactuca</taxon>
    </lineage>
</organism>
<accession>A0AAU9NZP5</accession>
<dbReference type="EMBL" id="CAKMRJ010005412">
    <property type="protein sequence ID" value="CAH1443267.1"/>
    <property type="molecule type" value="Genomic_DNA"/>
</dbReference>
<gene>
    <name evidence="1" type="ORF">LVIROSA_LOCUS29192</name>
</gene>
<proteinExistence type="predicted"/>
<evidence type="ECO:0000313" key="1">
    <source>
        <dbReference type="EMBL" id="CAH1443267.1"/>
    </source>
</evidence>
<evidence type="ECO:0000313" key="2">
    <source>
        <dbReference type="Proteomes" id="UP001157418"/>
    </source>
</evidence>
<evidence type="ECO:0008006" key="3">
    <source>
        <dbReference type="Google" id="ProtNLM"/>
    </source>
</evidence>
<name>A0AAU9NZP5_9ASTR</name>
<protein>
    <recommendedName>
        <fullName evidence="3">Ubiquitin-like protease family profile domain-containing protein</fullName>
    </recommendedName>
</protein>
<dbReference type="AlphaFoldDB" id="A0AAU9NZP5"/>
<comment type="caution">
    <text evidence="1">The sequence shown here is derived from an EMBL/GenBank/DDBJ whole genome shotgun (WGS) entry which is preliminary data.</text>
</comment>